<dbReference type="PANTHER" id="PTHR46743:SF2">
    <property type="entry name" value="TEICHOIC ACIDS EXPORT ATP-BINDING PROTEIN TAGH"/>
    <property type="match status" value="1"/>
</dbReference>
<dbReference type="InterPro" id="IPR003593">
    <property type="entry name" value="AAA+_ATPase"/>
</dbReference>
<comment type="similarity">
    <text evidence="1">Belongs to the ABC transporter superfamily.</text>
</comment>
<keyword evidence="4 7" id="KW-0067">ATP-binding</keyword>
<dbReference type="PROSITE" id="PS00211">
    <property type="entry name" value="ABC_TRANSPORTER_1"/>
    <property type="match status" value="1"/>
</dbReference>
<dbReference type="Gene3D" id="3.40.50.300">
    <property type="entry name" value="P-loop containing nucleotide triphosphate hydrolases"/>
    <property type="match status" value="1"/>
</dbReference>
<dbReference type="InterPro" id="IPR003439">
    <property type="entry name" value="ABC_transporter-like_ATP-bd"/>
</dbReference>
<feature type="domain" description="ABC transporter" evidence="6">
    <location>
        <begin position="8"/>
        <end position="249"/>
    </location>
</feature>
<dbReference type="InterPro" id="IPR050683">
    <property type="entry name" value="Bact_Polysacc_Export_ATP-bd"/>
</dbReference>
<organism evidence="7 8">
    <name type="scientific">Cohnella hongkongensis</name>
    <dbReference type="NCBI Taxonomy" id="178337"/>
    <lineage>
        <taxon>Bacteria</taxon>
        <taxon>Bacillati</taxon>
        <taxon>Bacillota</taxon>
        <taxon>Bacilli</taxon>
        <taxon>Bacillales</taxon>
        <taxon>Paenibacillaceae</taxon>
        <taxon>Cohnella</taxon>
    </lineage>
</organism>
<proteinExistence type="inferred from homology"/>
<evidence type="ECO:0000259" key="6">
    <source>
        <dbReference type="PROSITE" id="PS50893"/>
    </source>
</evidence>
<dbReference type="Gene3D" id="2.70.50.60">
    <property type="entry name" value="abc- transporter (atp binding component) like domain"/>
    <property type="match status" value="1"/>
</dbReference>
<dbReference type="InterPro" id="IPR027417">
    <property type="entry name" value="P-loop_NTPase"/>
</dbReference>
<evidence type="ECO:0000256" key="1">
    <source>
        <dbReference type="ARBA" id="ARBA00005417"/>
    </source>
</evidence>
<keyword evidence="5" id="KW-1278">Translocase</keyword>
<name>A0ABV9FDD8_9BACL</name>
<evidence type="ECO:0000256" key="5">
    <source>
        <dbReference type="ARBA" id="ARBA00022967"/>
    </source>
</evidence>
<dbReference type="Pfam" id="PF14524">
    <property type="entry name" value="Wzt_C"/>
    <property type="match status" value="1"/>
</dbReference>
<dbReference type="InterPro" id="IPR015860">
    <property type="entry name" value="ABC_transpr_TagH-like"/>
</dbReference>
<dbReference type="GO" id="GO:0005524">
    <property type="term" value="F:ATP binding"/>
    <property type="evidence" value="ECO:0007669"/>
    <property type="project" value="UniProtKB-KW"/>
</dbReference>
<protein>
    <submittedName>
        <fullName evidence="7">ABC transporter ATP-binding protein</fullName>
    </submittedName>
</protein>
<reference evidence="8" key="1">
    <citation type="journal article" date="2019" name="Int. J. Syst. Evol. Microbiol.">
        <title>The Global Catalogue of Microorganisms (GCM) 10K type strain sequencing project: providing services to taxonomists for standard genome sequencing and annotation.</title>
        <authorList>
            <consortium name="The Broad Institute Genomics Platform"/>
            <consortium name="The Broad Institute Genome Sequencing Center for Infectious Disease"/>
            <person name="Wu L."/>
            <person name="Ma J."/>
        </authorList>
    </citation>
    <scope>NUCLEOTIDE SEQUENCE [LARGE SCALE GENOMIC DNA]</scope>
    <source>
        <strain evidence="8">CCUG 49571</strain>
    </source>
</reference>
<gene>
    <name evidence="7" type="ORF">ACFO3S_15700</name>
</gene>
<dbReference type="SUPFAM" id="SSF52540">
    <property type="entry name" value="P-loop containing nucleoside triphosphate hydrolases"/>
    <property type="match status" value="1"/>
</dbReference>
<dbReference type="PROSITE" id="PS50893">
    <property type="entry name" value="ABC_TRANSPORTER_2"/>
    <property type="match status" value="1"/>
</dbReference>
<keyword evidence="3" id="KW-0547">Nucleotide-binding</keyword>
<dbReference type="PANTHER" id="PTHR46743">
    <property type="entry name" value="TEICHOIC ACIDS EXPORT ATP-BINDING PROTEIN TAGH"/>
    <property type="match status" value="1"/>
</dbReference>
<keyword evidence="8" id="KW-1185">Reference proteome</keyword>
<dbReference type="CDD" id="cd10147">
    <property type="entry name" value="Wzt_C-like"/>
    <property type="match status" value="1"/>
</dbReference>
<comment type="caution">
    <text evidence="7">The sequence shown here is derived from an EMBL/GenBank/DDBJ whole genome shotgun (WGS) entry which is preliminary data.</text>
</comment>
<dbReference type="EMBL" id="JBHSEP010000011">
    <property type="protein sequence ID" value="MFC4599697.1"/>
    <property type="molecule type" value="Genomic_DNA"/>
</dbReference>
<evidence type="ECO:0000313" key="8">
    <source>
        <dbReference type="Proteomes" id="UP001596028"/>
    </source>
</evidence>
<dbReference type="RefSeq" id="WP_378097988.1">
    <property type="nucleotide sequence ID" value="NZ_JBHSEP010000011.1"/>
</dbReference>
<evidence type="ECO:0000256" key="2">
    <source>
        <dbReference type="ARBA" id="ARBA00022448"/>
    </source>
</evidence>
<accession>A0ABV9FDD8</accession>
<dbReference type="InterPro" id="IPR017871">
    <property type="entry name" value="ABC_transporter-like_CS"/>
</dbReference>
<dbReference type="Proteomes" id="UP001596028">
    <property type="component" value="Unassembled WGS sequence"/>
</dbReference>
<dbReference type="CDD" id="cd03220">
    <property type="entry name" value="ABC_KpsT_Wzt"/>
    <property type="match status" value="1"/>
</dbReference>
<keyword evidence="2" id="KW-0813">Transport</keyword>
<dbReference type="Pfam" id="PF00005">
    <property type="entry name" value="ABC_tran"/>
    <property type="match status" value="1"/>
</dbReference>
<dbReference type="InterPro" id="IPR029439">
    <property type="entry name" value="Wzt_C"/>
</dbReference>
<dbReference type="SMART" id="SM00382">
    <property type="entry name" value="AAA"/>
    <property type="match status" value="1"/>
</dbReference>
<evidence type="ECO:0000256" key="3">
    <source>
        <dbReference type="ARBA" id="ARBA00022741"/>
    </source>
</evidence>
<evidence type="ECO:0000313" key="7">
    <source>
        <dbReference type="EMBL" id="MFC4599697.1"/>
    </source>
</evidence>
<evidence type="ECO:0000256" key="4">
    <source>
        <dbReference type="ARBA" id="ARBA00022840"/>
    </source>
</evidence>
<sequence length="446" mass="49645">MKGTNQVIQAENLGKTYKIYAKPLDRLLEWVSFGVLKKHSEYQALEGITFSLNKGECLGIIGSNGAGKSTLLKIISGVVPPTEGDFVIKGKVVSLLELGTGFNPELNGIENIKFSALMLGYDEIFLQERLDAIISFADIGEFIYRPIKTYSSGMLVRLAFSLFANLDPDIFIVDEALSVGDMFFQQKCFARIREMMQQGSTLIFVSHDFDAVRKLCDKVIVLANGKIQYQGSTLEGIHYYTASIRKELNQANAAQSLVAVKESQAQTDDYFENFVREGYSRPARSDFCSKDVEILGVKLQDMHGRDKVVFQWGEEVVVRTLIKAHKPQDVLSNGVLLFDRLGTLAWGSGSINLGYNLGPCKAGDVFISEMKIQLKLQPGKYGITIGVSSPDLETSAQSGIIHDRYEQFCMIEILKFNLEANEPVPFFGVAPIPFEFYRKVNKAVSK</sequence>